<sequence>MQPGLSSRFLSALGLLFVVMLPSFGGCSSGEPPPSGEAPPIDPTKPVNFHEAMRFIYSGPNARQSGVAAGTLDPSRESVIRGRVLDGNGHPIAGAKVVAPNHPEYGQTLTSTDGWYDFAVNGGERIFLRYSAAGLIEAQRGFTPGLNRFRNLDDVVLLGSSARTTAVQFNGGSTWQLASGEPSVADDAAARTAHILFPPGVRATVTKADGTKAPLGSGTFRVTEYTRGDLGDEAMPGALPPASAYTYASNFGFDETKDAREVSFDKTVMAYVDNFLSMKIGTLVPSGAFAPEMDAWKASESGRVLAVVNGANGKRGYDTDGDGKADSATVLAALGITQAEIDASAPIAPVGKSFFRVPLQHFSTYDFNWGQAPAADAANPAQAADGASNGCRPKEDVQKANSTILCESRLLTEQIPVVGTGLELHYSSERVAGHTESSTLTIPITEATVPASAKRAQVEIAVLGVRTTKTYDAVTPNMTHTFVWDGKDAYGRAWPGRTRAYVRVGLVYESAYTTTPAFGMWTDASGPITQNPTRREFTFWRTYEMNLGTFPQEGLGFGGWALSGLQNYDPGNGVLYFGDGRQNEPDPQAVIEHIAGNFSPGYDGDGGPATAANLNYPWGLARAADGTLYIADASNNRVRKVVNGIISTFAGTGVDGFSGDGGPATSADISAPTSIAVRPFDGAVCFSVQYQDRVRCVTKDGIIQTVLGGGTQSVNVSGVPAIEANVPRPTDVAFGPDGSMYVLETTDNIVVQLEPGGYARRVAGGGTDRGENVLALRASLSNVTGIAVDPDGAIYVSERGGGIDNRVRRIDPRGIIMTVAGGGSNGDGGDARLAKLEFPGALAVDGEGTLYISDGGRIRRVYHGRISTFAGGGDIPTVSGAIGQPARRVANTVPSALVLSPNGDLYTSEFTDSVILRLHPVVPATTNGEKLIVSGDGSEIYVFDTNGRHLRTLDGLTNAVKLRFSYNGAGKLARVEDNHHNATVIGYDTNGRATSIVAPFSQTTLLAYDADGYLAKVTDPLGREEKLSYGPGGLLEQRLDAGGGVHAMQYDARGNLLTDAGPENATWTLSRESLSPLQTRITTGLGRTRLHSASGGRDTGDVRTVTHEDGTKTVLTTDPDRGAHVTLPDGTKVDTLAAADPRFGMMAPYVSHEVVTLPSGLKRTIDTNWSARFDTDGSLLGLDGTRTTADGASSSTYDAAARTWTNISAGGRQARTVLDADGRVVRVEAPGLAPLEVTYDDRGHTAQIIRGDRRVTYGYDVNSGALKSIADALGPLVSVERDAALRVTASVRADGARTTFGYNALDRVLTLTPPGKPAHTMTYAKDGLETSYGAPGTGLRSMAYDADRVLASFTHEDGAQTVVERDSSGRPATMRFAGGTVAMGYDAATGKAITFTGPDNASLRMGYDGALLTSVAATGSAPGTITWTYDPLLRRKTEAISGGASFTYTYDADGLGTGLGPVTLSRDAASGLLSKRTVGRLSEIYTFTAHGEVATYKASGAGASLDMAYAYNTRGQLVEKRENGVLWGYGYDVANRLARVTKNGVEQAAFTFDANGNRTDGGAHVDEQDRLTRRGDATFTYTPRGERATKTTPAGVTKYSYDGRGNLVSVELASGVRIEYQLDALGRRIGRRRNGTFTHRWLYRSELQPVAEVDASGRVVTQFVYARGGNVPDAMVRGGVTYALVSDHLGSVRLVVNSGTNTAAAQALDYDVWGRVTSDSSAGFQPFGFGGGLYDPDTGLVRFGARDYDPESGTWINKDPSRFAGGLNLYGYAFNDPVNLMDMDGHSPRQAAGKLVGTLVERVRGGLERFGRVTFDKAVEALKNGEDVLFRNSAEAKEAAKQAGGGACPIHDNAHTGGQGGQTARPHYHTGDRSGGHAFYSILPFLDFDGDGVVDWSDALEIFAPPVPFFPTQQLPSGA</sequence>
<proteinExistence type="predicted"/>
<keyword evidence="3" id="KW-1015">Disulfide bond</keyword>
<dbReference type="InterPro" id="IPR006530">
    <property type="entry name" value="YD"/>
</dbReference>
<dbReference type="Proteomes" id="UP001370348">
    <property type="component" value="Chromosome"/>
</dbReference>
<keyword evidence="10" id="KW-1185">Reference proteome</keyword>
<evidence type="ECO:0000256" key="1">
    <source>
        <dbReference type="ARBA" id="ARBA00022536"/>
    </source>
</evidence>
<dbReference type="SUPFAM" id="SSF63829">
    <property type="entry name" value="Calcium-dependent phosphotriesterase"/>
    <property type="match status" value="1"/>
</dbReference>
<feature type="domain" description="Teneurin NHL" evidence="7">
    <location>
        <begin position="658"/>
        <end position="824"/>
    </location>
</feature>
<dbReference type="InterPro" id="IPR011042">
    <property type="entry name" value="6-blade_b-propeller_TolB-like"/>
</dbReference>
<accession>A0ABZ2MB54</accession>
<dbReference type="InterPro" id="IPR022385">
    <property type="entry name" value="Rhs_assc_core"/>
</dbReference>
<dbReference type="Pfam" id="PF25021">
    <property type="entry name" value="TEN_NHL"/>
    <property type="match status" value="1"/>
</dbReference>
<organism evidence="9 10">
    <name type="scientific">Pendulispora albinea</name>
    <dbReference type="NCBI Taxonomy" id="2741071"/>
    <lineage>
        <taxon>Bacteria</taxon>
        <taxon>Pseudomonadati</taxon>
        <taxon>Myxococcota</taxon>
        <taxon>Myxococcia</taxon>
        <taxon>Myxococcales</taxon>
        <taxon>Sorangiineae</taxon>
        <taxon>Pendulisporaceae</taxon>
        <taxon>Pendulispora</taxon>
    </lineage>
</organism>
<dbReference type="InterPro" id="IPR056820">
    <property type="entry name" value="TEN_TTR-like"/>
</dbReference>
<evidence type="ECO:0000259" key="7">
    <source>
        <dbReference type="Pfam" id="PF25021"/>
    </source>
</evidence>
<evidence type="ECO:0000256" key="3">
    <source>
        <dbReference type="ARBA" id="ARBA00023157"/>
    </source>
</evidence>
<dbReference type="SUPFAM" id="SSF49464">
    <property type="entry name" value="Carboxypeptidase regulatory domain-like"/>
    <property type="match status" value="1"/>
</dbReference>
<dbReference type="PANTHER" id="PTHR11219">
    <property type="entry name" value="TENEURIN AND N-ACETYLGLUCOSAMINE-1-PHOSPHODIESTER ALPHA-N-ACETYLGLUCOSAMINIDASE"/>
    <property type="match status" value="1"/>
</dbReference>
<dbReference type="InterPro" id="IPR051216">
    <property type="entry name" value="Teneurin"/>
</dbReference>
<feature type="domain" description="Teneurin TTR-like" evidence="6">
    <location>
        <begin position="73"/>
        <end position="157"/>
    </location>
</feature>
<reference evidence="9 10" key="1">
    <citation type="submission" date="2021-12" db="EMBL/GenBank/DDBJ databases">
        <title>Discovery of the Pendulisporaceae a myxobacterial family with distinct sporulation behavior and unique specialized metabolism.</title>
        <authorList>
            <person name="Garcia R."/>
            <person name="Popoff A."/>
            <person name="Bader C.D."/>
            <person name="Loehr J."/>
            <person name="Walesch S."/>
            <person name="Walt C."/>
            <person name="Boldt J."/>
            <person name="Bunk B."/>
            <person name="Haeckl F.J.F.P.J."/>
            <person name="Gunesch A.P."/>
            <person name="Birkelbach J."/>
            <person name="Nuebel U."/>
            <person name="Pietschmann T."/>
            <person name="Bach T."/>
            <person name="Mueller R."/>
        </authorList>
    </citation>
    <scope>NUCLEOTIDE SEQUENCE [LARGE SCALE GENOMIC DNA]</scope>
    <source>
        <strain evidence="9 10">MSr11954</strain>
    </source>
</reference>
<dbReference type="NCBIfam" id="TIGR03696">
    <property type="entry name" value="Rhs_assc_core"/>
    <property type="match status" value="1"/>
</dbReference>
<dbReference type="SUPFAM" id="SSF101898">
    <property type="entry name" value="NHL repeat"/>
    <property type="match status" value="1"/>
</dbReference>
<protein>
    <submittedName>
        <fullName evidence="9">Uncharacterized protein</fullName>
    </submittedName>
</protein>
<dbReference type="EMBL" id="CP089984">
    <property type="protein sequence ID" value="WXB19744.1"/>
    <property type="molecule type" value="Genomic_DNA"/>
</dbReference>
<evidence type="ECO:0000313" key="9">
    <source>
        <dbReference type="EMBL" id="WXB19744.1"/>
    </source>
</evidence>
<evidence type="ECO:0000256" key="2">
    <source>
        <dbReference type="ARBA" id="ARBA00022737"/>
    </source>
</evidence>
<evidence type="ECO:0000259" key="6">
    <source>
        <dbReference type="Pfam" id="PF25020"/>
    </source>
</evidence>
<dbReference type="Pfam" id="PF25020">
    <property type="entry name" value="TTR_TEN1-4"/>
    <property type="match status" value="1"/>
</dbReference>
<dbReference type="Pfam" id="PF24329">
    <property type="entry name" value="FN-plug_TEN1-4"/>
    <property type="match status" value="1"/>
</dbReference>
<keyword evidence="2" id="KW-0677">Repeat</keyword>
<dbReference type="InterPro" id="IPR008969">
    <property type="entry name" value="CarboxyPept-like_regulatory"/>
</dbReference>
<dbReference type="InterPro" id="IPR056822">
    <property type="entry name" value="TEN_NHL"/>
</dbReference>
<feature type="domain" description="Teneurin-like YD-shell" evidence="8">
    <location>
        <begin position="929"/>
        <end position="1778"/>
    </location>
</feature>
<dbReference type="PANTHER" id="PTHR11219:SF69">
    <property type="entry name" value="TENEURIN-A"/>
    <property type="match status" value="1"/>
</dbReference>
<dbReference type="Gene3D" id="2.120.10.30">
    <property type="entry name" value="TolB, C-terminal domain"/>
    <property type="match status" value="3"/>
</dbReference>
<dbReference type="Gene3D" id="2.180.10.10">
    <property type="entry name" value="RHS repeat-associated core"/>
    <property type="match status" value="2"/>
</dbReference>
<evidence type="ECO:0000313" key="10">
    <source>
        <dbReference type="Proteomes" id="UP001370348"/>
    </source>
</evidence>
<keyword evidence="1" id="KW-0245">EGF-like domain</keyword>
<evidence type="ECO:0000259" key="5">
    <source>
        <dbReference type="Pfam" id="PF24329"/>
    </source>
</evidence>
<evidence type="ECO:0000256" key="4">
    <source>
        <dbReference type="SAM" id="MobiDB-lite"/>
    </source>
</evidence>
<dbReference type="NCBIfam" id="TIGR01643">
    <property type="entry name" value="YD_repeat_2x"/>
    <property type="match status" value="2"/>
</dbReference>
<gene>
    <name evidence="9" type="ORF">LZC94_21275</name>
</gene>
<dbReference type="InterPro" id="IPR056823">
    <property type="entry name" value="TEN-like_YD-shell"/>
</dbReference>
<name>A0ABZ2MB54_9BACT</name>
<dbReference type="Pfam" id="PF01436">
    <property type="entry name" value="NHL"/>
    <property type="match status" value="1"/>
</dbReference>
<evidence type="ECO:0000259" key="8">
    <source>
        <dbReference type="Pfam" id="PF25023"/>
    </source>
</evidence>
<dbReference type="RefSeq" id="WP_394829340.1">
    <property type="nucleotide sequence ID" value="NZ_CP089984.1"/>
</dbReference>
<dbReference type="Pfam" id="PF25023">
    <property type="entry name" value="TEN_YD-shell"/>
    <property type="match status" value="1"/>
</dbReference>
<feature type="domain" description="Teneurin 1-4-like FN-plug" evidence="5">
    <location>
        <begin position="440"/>
        <end position="511"/>
    </location>
</feature>
<feature type="region of interest" description="Disordered" evidence="4">
    <location>
        <begin position="1842"/>
        <end position="1870"/>
    </location>
</feature>
<dbReference type="InterPro" id="IPR001258">
    <property type="entry name" value="NHL_repeat"/>
</dbReference>
<dbReference type="InterPro" id="IPR057627">
    <property type="entry name" value="FN-plug_TEN1-4"/>
</dbReference>